<sequence length="226" mass="25415">MSLYETFDDLCLLATTVERQFNESKKSMVTASSSTRVGDSPSTSQDKHTPDVKAALNTSQNRVCYRCKGYGNMQADFPSKVLISLSDHLALLSQLHEDEWAHTSSSPIAHVFTGKGEDVKDFTRAHHAIPMLSPKSDDKDVLTNVYTIAHGGGRIRLQLLPPQPVATKELRKQLQKLKIWSRLETWLVLWQLVQIMHINMSPRRCTRGVRSKNEKIILSSSSQVSI</sequence>
<reference evidence="2" key="2">
    <citation type="submission" date="2021-03" db="UniProtKB">
        <authorList>
            <consortium name="EnsemblPlants"/>
        </authorList>
    </citation>
    <scope>IDENTIFICATION</scope>
</reference>
<evidence type="ECO:0000313" key="2">
    <source>
        <dbReference type="EnsemblPlants" id="AUR62038826-RA:cds"/>
    </source>
</evidence>
<accession>A0A803N1J2</accession>
<evidence type="ECO:0000313" key="3">
    <source>
        <dbReference type="Proteomes" id="UP000596660"/>
    </source>
</evidence>
<keyword evidence="3" id="KW-1185">Reference proteome</keyword>
<name>A0A803N1J2_CHEQI</name>
<dbReference type="EnsemblPlants" id="AUR62038826-RA">
    <property type="protein sequence ID" value="AUR62038826-RA:cds"/>
    <property type="gene ID" value="AUR62038826"/>
</dbReference>
<evidence type="ECO:0000256" key="1">
    <source>
        <dbReference type="SAM" id="MobiDB-lite"/>
    </source>
</evidence>
<organism evidence="2 3">
    <name type="scientific">Chenopodium quinoa</name>
    <name type="common">Quinoa</name>
    <dbReference type="NCBI Taxonomy" id="63459"/>
    <lineage>
        <taxon>Eukaryota</taxon>
        <taxon>Viridiplantae</taxon>
        <taxon>Streptophyta</taxon>
        <taxon>Embryophyta</taxon>
        <taxon>Tracheophyta</taxon>
        <taxon>Spermatophyta</taxon>
        <taxon>Magnoliopsida</taxon>
        <taxon>eudicotyledons</taxon>
        <taxon>Gunneridae</taxon>
        <taxon>Pentapetalae</taxon>
        <taxon>Caryophyllales</taxon>
        <taxon>Chenopodiaceae</taxon>
        <taxon>Chenopodioideae</taxon>
        <taxon>Atripliceae</taxon>
        <taxon>Chenopodium</taxon>
    </lineage>
</organism>
<dbReference type="Proteomes" id="UP000596660">
    <property type="component" value="Unplaced"/>
</dbReference>
<feature type="region of interest" description="Disordered" evidence="1">
    <location>
        <begin position="24"/>
        <end position="52"/>
    </location>
</feature>
<dbReference type="AlphaFoldDB" id="A0A803N1J2"/>
<proteinExistence type="predicted"/>
<protein>
    <submittedName>
        <fullName evidence="2">Uncharacterized protein</fullName>
    </submittedName>
</protein>
<dbReference type="Gramene" id="AUR62038826-RA">
    <property type="protein sequence ID" value="AUR62038826-RA:cds"/>
    <property type="gene ID" value="AUR62038826"/>
</dbReference>
<feature type="compositionally biased region" description="Polar residues" evidence="1">
    <location>
        <begin position="27"/>
        <end position="44"/>
    </location>
</feature>
<reference evidence="2" key="1">
    <citation type="journal article" date="2017" name="Nature">
        <title>The genome of Chenopodium quinoa.</title>
        <authorList>
            <person name="Jarvis D.E."/>
            <person name="Ho Y.S."/>
            <person name="Lightfoot D.J."/>
            <person name="Schmoeckel S.M."/>
            <person name="Li B."/>
            <person name="Borm T.J.A."/>
            <person name="Ohyanagi H."/>
            <person name="Mineta K."/>
            <person name="Michell C.T."/>
            <person name="Saber N."/>
            <person name="Kharbatia N.M."/>
            <person name="Rupper R.R."/>
            <person name="Sharp A.R."/>
            <person name="Dally N."/>
            <person name="Boughton B.A."/>
            <person name="Woo Y.H."/>
            <person name="Gao G."/>
            <person name="Schijlen E.G.W.M."/>
            <person name="Guo X."/>
            <person name="Momin A.A."/>
            <person name="Negrao S."/>
            <person name="Al-Babili S."/>
            <person name="Gehring C."/>
            <person name="Roessner U."/>
            <person name="Jung C."/>
            <person name="Murphy K."/>
            <person name="Arold S.T."/>
            <person name="Gojobori T."/>
            <person name="van der Linden C.G."/>
            <person name="van Loo E.N."/>
            <person name="Jellen E.N."/>
            <person name="Maughan P.J."/>
            <person name="Tester M."/>
        </authorList>
    </citation>
    <scope>NUCLEOTIDE SEQUENCE [LARGE SCALE GENOMIC DNA]</scope>
    <source>
        <strain evidence="2">cv. PI 614886</strain>
    </source>
</reference>